<dbReference type="InterPro" id="IPR016032">
    <property type="entry name" value="Sig_transdc_resp-reg_C-effctor"/>
</dbReference>
<dbReference type="GO" id="GO:0006355">
    <property type="term" value="P:regulation of DNA-templated transcription"/>
    <property type="evidence" value="ECO:0007669"/>
    <property type="project" value="InterPro"/>
</dbReference>
<accession>A0A1H8VTP9</accession>
<gene>
    <name evidence="6" type="ORF">SAMN04490248_13411</name>
</gene>
<dbReference type="PROSITE" id="PS50110">
    <property type="entry name" value="RESPONSE_REGULATORY"/>
    <property type="match status" value="1"/>
</dbReference>
<protein>
    <submittedName>
        <fullName evidence="6">DNA-binding response regulator, NarL/FixJ family, contains REC and HTH domains</fullName>
    </submittedName>
</protein>
<dbReference type="STRING" id="569882.SAMN04490248_13411"/>
<sequence>MTKQSTLSTLTPVIVIDDDEFFRVAIETVLRKRFGVETVIACATVQDAIDQISKGTSFGLGLVDLNMPGIDNRELLDTLKAAQPEIRLVVLSASRSQEDILMALSAGAQGFINKGLGISEAEVAIRQIAGGAVYVPPFTPQSGVAAVAREAGDERSAVTLTALTPRQLEVLRLLVAGQPNKGIARALGINPSTVKFHLSFIFQILGASNRVEAAILGAQILKNYGE</sequence>
<name>A0A1H8VTP9_9RHOB</name>
<feature type="domain" description="Response regulatory" evidence="5">
    <location>
        <begin position="12"/>
        <end position="129"/>
    </location>
</feature>
<dbReference type="InterPro" id="IPR001789">
    <property type="entry name" value="Sig_transdc_resp-reg_receiver"/>
</dbReference>
<evidence type="ECO:0000259" key="5">
    <source>
        <dbReference type="PROSITE" id="PS50110"/>
    </source>
</evidence>
<dbReference type="OrthoDB" id="9814495at2"/>
<dbReference type="SUPFAM" id="SSF52172">
    <property type="entry name" value="CheY-like"/>
    <property type="match status" value="1"/>
</dbReference>
<keyword evidence="1 3" id="KW-0597">Phosphoprotein</keyword>
<dbReference type="SUPFAM" id="SSF46894">
    <property type="entry name" value="C-terminal effector domain of the bipartite response regulators"/>
    <property type="match status" value="1"/>
</dbReference>
<dbReference type="PRINTS" id="PR00038">
    <property type="entry name" value="HTHLUXR"/>
</dbReference>
<dbReference type="Proteomes" id="UP000198893">
    <property type="component" value="Unassembled WGS sequence"/>
</dbReference>
<evidence type="ECO:0000256" key="1">
    <source>
        <dbReference type="ARBA" id="ARBA00022553"/>
    </source>
</evidence>
<dbReference type="InterPro" id="IPR000792">
    <property type="entry name" value="Tscrpt_reg_LuxR_C"/>
</dbReference>
<reference evidence="6 7" key="1">
    <citation type="submission" date="2016-10" db="EMBL/GenBank/DDBJ databases">
        <authorList>
            <person name="de Groot N.N."/>
        </authorList>
    </citation>
    <scope>NUCLEOTIDE SEQUENCE [LARGE SCALE GENOMIC DNA]</scope>
    <source>
        <strain evidence="6 7">DSM 27842</strain>
    </source>
</reference>
<evidence type="ECO:0000256" key="2">
    <source>
        <dbReference type="ARBA" id="ARBA00023125"/>
    </source>
</evidence>
<dbReference type="Pfam" id="PF00072">
    <property type="entry name" value="Response_reg"/>
    <property type="match status" value="1"/>
</dbReference>
<dbReference type="RefSeq" id="WP_093120437.1">
    <property type="nucleotide sequence ID" value="NZ_FODS01000034.1"/>
</dbReference>
<dbReference type="PANTHER" id="PTHR45566">
    <property type="entry name" value="HTH-TYPE TRANSCRIPTIONAL REGULATOR YHJB-RELATED"/>
    <property type="match status" value="1"/>
</dbReference>
<dbReference type="InterPro" id="IPR051015">
    <property type="entry name" value="EvgA-like"/>
</dbReference>
<evidence type="ECO:0000259" key="4">
    <source>
        <dbReference type="PROSITE" id="PS50043"/>
    </source>
</evidence>
<dbReference type="Gene3D" id="1.10.10.10">
    <property type="entry name" value="Winged helix-like DNA-binding domain superfamily/Winged helix DNA-binding domain"/>
    <property type="match status" value="1"/>
</dbReference>
<evidence type="ECO:0000313" key="6">
    <source>
        <dbReference type="EMBL" id="SEP18802.1"/>
    </source>
</evidence>
<dbReference type="InterPro" id="IPR036388">
    <property type="entry name" value="WH-like_DNA-bd_sf"/>
</dbReference>
<dbReference type="EMBL" id="FODS01000034">
    <property type="protein sequence ID" value="SEP18802.1"/>
    <property type="molecule type" value="Genomic_DNA"/>
</dbReference>
<feature type="domain" description="HTH luxR-type" evidence="4">
    <location>
        <begin position="156"/>
        <end position="221"/>
    </location>
</feature>
<dbReference type="CDD" id="cd17535">
    <property type="entry name" value="REC_NarL-like"/>
    <property type="match status" value="1"/>
</dbReference>
<dbReference type="PROSITE" id="PS50043">
    <property type="entry name" value="HTH_LUXR_2"/>
    <property type="match status" value="1"/>
</dbReference>
<dbReference type="SMART" id="SM00421">
    <property type="entry name" value="HTH_LUXR"/>
    <property type="match status" value="1"/>
</dbReference>
<dbReference type="GO" id="GO:0003677">
    <property type="term" value="F:DNA binding"/>
    <property type="evidence" value="ECO:0007669"/>
    <property type="project" value="UniProtKB-KW"/>
</dbReference>
<evidence type="ECO:0000256" key="3">
    <source>
        <dbReference type="PROSITE-ProRule" id="PRU00169"/>
    </source>
</evidence>
<dbReference type="InterPro" id="IPR058245">
    <property type="entry name" value="NreC/VraR/RcsB-like_REC"/>
</dbReference>
<dbReference type="SMART" id="SM00448">
    <property type="entry name" value="REC"/>
    <property type="match status" value="1"/>
</dbReference>
<dbReference type="AlphaFoldDB" id="A0A1H8VTP9"/>
<keyword evidence="2 6" id="KW-0238">DNA-binding</keyword>
<feature type="modified residue" description="4-aspartylphosphate" evidence="3">
    <location>
        <position position="64"/>
    </location>
</feature>
<dbReference type="PANTHER" id="PTHR45566:SF1">
    <property type="entry name" value="HTH-TYPE TRANSCRIPTIONAL REGULATOR YHJB-RELATED"/>
    <property type="match status" value="1"/>
</dbReference>
<dbReference type="Gene3D" id="3.40.50.2300">
    <property type="match status" value="1"/>
</dbReference>
<proteinExistence type="predicted"/>
<dbReference type="Pfam" id="PF00196">
    <property type="entry name" value="GerE"/>
    <property type="match status" value="1"/>
</dbReference>
<dbReference type="GO" id="GO:0000160">
    <property type="term" value="P:phosphorelay signal transduction system"/>
    <property type="evidence" value="ECO:0007669"/>
    <property type="project" value="InterPro"/>
</dbReference>
<dbReference type="CDD" id="cd06170">
    <property type="entry name" value="LuxR_C_like"/>
    <property type="match status" value="1"/>
</dbReference>
<dbReference type="InterPro" id="IPR011006">
    <property type="entry name" value="CheY-like_superfamily"/>
</dbReference>
<keyword evidence="7" id="KW-1185">Reference proteome</keyword>
<evidence type="ECO:0000313" key="7">
    <source>
        <dbReference type="Proteomes" id="UP000198893"/>
    </source>
</evidence>
<organism evidence="6 7">
    <name type="scientific">Salinihabitans flavidus</name>
    <dbReference type="NCBI Taxonomy" id="569882"/>
    <lineage>
        <taxon>Bacteria</taxon>
        <taxon>Pseudomonadati</taxon>
        <taxon>Pseudomonadota</taxon>
        <taxon>Alphaproteobacteria</taxon>
        <taxon>Rhodobacterales</taxon>
        <taxon>Roseobacteraceae</taxon>
        <taxon>Salinihabitans</taxon>
    </lineage>
</organism>